<dbReference type="InterPro" id="IPR013830">
    <property type="entry name" value="SGNH_hydro"/>
</dbReference>
<gene>
    <name evidence="2" type="ORF">G5C51_29315</name>
</gene>
<evidence type="ECO:0000313" key="3">
    <source>
        <dbReference type="Proteomes" id="UP000481583"/>
    </source>
</evidence>
<keyword evidence="3" id="KW-1185">Reference proteome</keyword>
<protein>
    <submittedName>
        <fullName evidence="2">SGNH/GDSL hydrolase family protein</fullName>
    </submittedName>
</protein>
<dbReference type="RefSeq" id="WP_165241512.1">
    <property type="nucleotide sequence ID" value="NZ_JAAKZV010000175.1"/>
</dbReference>
<dbReference type="GO" id="GO:0016787">
    <property type="term" value="F:hydrolase activity"/>
    <property type="evidence" value="ECO:0007669"/>
    <property type="project" value="UniProtKB-KW"/>
</dbReference>
<accession>A0A6G4U8F3</accession>
<keyword evidence="2" id="KW-0378">Hydrolase</keyword>
<organism evidence="2 3">
    <name type="scientific">Streptomyces coryli</name>
    <dbReference type="NCBI Taxonomy" id="1128680"/>
    <lineage>
        <taxon>Bacteria</taxon>
        <taxon>Bacillati</taxon>
        <taxon>Actinomycetota</taxon>
        <taxon>Actinomycetes</taxon>
        <taxon>Kitasatosporales</taxon>
        <taxon>Streptomycetaceae</taxon>
        <taxon>Streptomyces</taxon>
    </lineage>
</organism>
<comment type="caution">
    <text evidence="2">The sequence shown here is derived from an EMBL/GenBank/DDBJ whole genome shotgun (WGS) entry which is preliminary data.</text>
</comment>
<dbReference type="SUPFAM" id="SSF52266">
    <property type="entry name" value="SGNH hydrolase"/>
    <property type="match status" value="1"/>
</dbReference>
<dbReference type="InterPro" id="IPR053140">
    <property type="entry name" value="GDSL_Rv0518-like"/>
</dbReference>
<dbReference type="PANTHER" id="PTHR43784">
    <property type="entry name" value="GDSL-LIKE LIPASE/ACYLHYDROLASE, PUTATIVE (AFU_ORTHOLOGUE AFUA_2G00820)-RELATED"/>
    <property type="match status" value="1"/>
</dbReference>
<evidence type="ECO:0000259" key="1">
    <source>
        <dbReference type="Pfam" id="PF13472"/>
    </source>
</evidence>
<dbReference type="Pfam" id="PF13472">
    <property type="entry name" value="Lipase_GDSL_2"/>
    <property type="match status" value="1"/>
</dbReference>
<reference evidence="2 3" key="1">
    <citation type="submission" date="2020-02" db="EMBL/GenBank/DDBJ databases">
        <title>Whole-genome analyses of novel actinobacteria.</title>
        <authorList>
            <person name="Sahin N."/>
        </authorList>
    </citation>
    <scope>NUCLEOTIDE SEQUENCE [LARGE SCALE GENOMIC DNA]</scope>
    <source>
        <strain evidence="2 3">A7024</strain>
    </source>
</reference>
<feature type="domain" description="SGNH hydrolase-type esterase" evidence="1">
    <location>
        <begin position="35"/>
        <end position="209"/>
    </location>
</feature>
<dbReference type="PANTHER" id="PTHR43784:SF2">
    <property type="entry name" value="GDSL-LIKE LIPASE_ACYLHYDROLASE, PUTATIVE (AFU_ORTHOLOGUE AFUA_2G00820)-RELATED"/>
    <property type="match status" value="1"/>
</dbReference>
<dbReference type="EMBL" id="JAAKZV010000175">
    <property type="protein sequence ID" value="NGN67986.1"/>
    <property type="molecule type" value="Genomic_DNA"/>
</dbReference>
<dbReference type="Proteomes" id="UP000481583">
    <property type="component" value="Unassembled WGS sequence"/>
</dbReference>
<dbReference type="CDD" id="cd01832">
    <property type="entry name" value="SGNH_hydrolase_like_1"/>
    <property type="match status" value="1"/>
</dbReference>
<sequence>MTTATYEREAADPLCLPPAEAAGLLAAAPWRRLAVMGDSFACGTGDPSPGYAEQRWPERVAAALGRGRRPVFQYLNTGVDGLRTAEVRAGQLEQVLAFRPDLVNVAAGGNDLFVERPDLDAVEAELDAIYGALRAQGADMFTFTVTNVFDTFPELAAFREPMAALNERIRAVARRHGAVLVEMWEHPVRLRKTLLSADGIHFAMEGQAALATEIVKALAERLRAGGAP</sequence>
<dbReference type="InterPro" id="IPR036514">
    <property type="entry name" value="SGNH_hydro_sf"/>
</dbReference>
<proteinExistence type="predicted"/>
<dbReference type="AlphaFoldDB" id="A0A6G4U8F3"/>
<dbReference type="Gene3D" id="3.40.50.1110">
    <property type="entry name" value="SGNH hydrolase"/>
    <property type="match status" value="1"/>
</dbReference>
<name>A0A6G4U8F3_9ACTN</name>
<evidence type="ECO:0000313" key="2">
    <source>
        <dbReference type="EMBL" id="NGN67986.1"/>
    </source>
</evidence>